<dbReference type="SUPFAM" id="SSF52540">
    <property type="entry name" value="P-loop containing nucleoside triphosphate hydrolases"/>
    <property type="match status" value="1"/>
</dbReference>
<dbReference type="PANTHER" id="PTHR11566:SF21">
    <property type="entry name" value="DYNAMIN RELATED PROTEIN 1, ISOFORM A"/>
    <property type="match status" value="1"/>
</dbReference>
<reference evidence="2 3" key="1">
    <citation type="submission" date="2016-04" db="EMBL/GenBank/DDBJ databases">
        <title>A degradative enzymes factory behind the ericoid mycorrhizal symbiosis.</title>
        <authorList>
            <consortium name="DOE Joint Genome Institute"/>
            <person name="Martino E."/>
            <person name="Morin E."/>
            <person name="Grelet G."/>
            <person name="Kuo A."/>
            <person name="Kohler A."/>
            <person name="Daghino S."/>
            <person name="Barry K."/>
            <person name="Choi C."/>
            <person name="Cichocki N."/>
            <person name="Clum A."/>
            <person name="Copeland A."/>
            <person name="Hainaut M."/>
            <person name="Haridas S."/>
            <person name="Labutti K."/>
            <person name="Lindquist E."/>
            <person name="Lipzen A."/>
            <person name="Khouja H.-R."/>
            <person name="Murat C."/>
            <person name="Ohm R."/>
            <person name="Olson A."/>
            <person name="Spatafora J."/>
            <person name="Veneault-Fourrey C."/>
            <person name="Henrissat B."/>
            <person name="Grigoriev I."/>
            <person name="Martin F."/>
            <person name="Perotto S."/>
        </authorList>
    </citation>
    <scope>NUCLEOTIDE SEQUENCE [LARGE SCALE GENOMIC DNA]</scope>
    <source>
        <strain evidence="2 3">E</strain>
    </source>
</reference>
<dbReference type="GO" id="GO:0000266">
    <property type="term" value="P:mitochondrial fission"/>
    <property type="evidence" value="ECO:0007669"/>
    <property type="project" value="TreeGrafter"/>
</dbReference>
<dbReference type="RefSeq" id="XP_024731902.1">
    <property type="nucleotide sequence ID" value="XM_024885130.1"/>
</dbReference>
<dbReference type="InterPro" id="IPR027417">
    <property type="entry name" value="P-loop_NTPase"/>
</dbReference>
<dbReference type="STRING" id="1095630.A0A2J6SW49"/>
<dbReference type="AlphaFoldDB" id="A0A2J6SW49"/>
<dbReference type="Proteomes" id="UP000235371">
    <property type="component" value="Unassembled WGS sequence"/>
</dbReference>
<accession>A0A2J6SW49</accession>
<organism evidence="2 3">
    <name type="scientific">Hyaloscypha bicolor E</name>
    <dbReference type="NCBI Taxonomy" id="1095630"/>
    <lineage>
        <taxon>Eukaryota</taxon>
        <taxon>Fungi</taxon>
        <taxon>Dikarya</taxon>
        <taxon>Ascomycota</taxon>
        <taxon>Pezizomycotina</taxon>
        <taxon>Leotiomycetes</taxon>
        <taxon>Helotiales</taxon>
        <taxon>Hyaloscyphaceae</taxon>
        <taxon>Hyaloscypha</taxon>
        <taxon>Hyaloscypha bicolor</taxon>
    </lineage>
</organism>
<dbReference type="PRINTS" id="PR00195">
    <property type="entry name" value="DYNAMIN"/>
</dbReference>
<evidence type="ECO:0000259" key="1">
    <source>
        <dbReference type="SMART" id="SM00053"/>
    </source>
</evidence>
<evidence type="ECO:0000313" key="2">
    <source>
        <dbReference type="EMBL" id="PMD54998.1"/>
    </source>
</evidence>
<sequence>MVLKPFYTDTLNGLCSKDQLDLLDSIIVYGDQSSRKSSVLEAISGVLFPIKSNLCTRFPIELVLRKTLHIGVTVSIVPHYSRSESEQISLSGFYEKLDGFDGLSILIKNAKAAMAISTHGKAFSKDLLRIEVSGPDRPYLTIMDLPGLIHSETKQSIILAVISAKNDYANQIVLKLACTTNKSGNRTLGIIIKPDTLILGSESKAIYISLIRNQDVEFYLGWHVLKNMDSETGENLSRSLLGINKLRKRLSKVLLGQIATELPSLINEIEIKSKAYYSRLDNTYNNPFFEDAKQGYCHKIIDSLKKTTVPKGYLIRRTKGRELPGTFNPIIKVITRKYIEKVWKAAKEFLNLITTYIANTIISKYIRIIKDFFGVSSLSSVYFGGQNKDLNSLVVALVALKRFVDNIAIEVIKSKLISPLYDIFSPITVTSMPADLITRITGESKENRA</sequence>
<dbReference type="GO" id="GO:0016020">
    <property type="term" value="C:membrane"/>
    <property type="evidence" value="ECO:0007669"/>
    <property type="project" value="TreeGrafter"/>
</dbReference>
<dbReference type="GO" id="GO:0048312">
    <property type="term" value="P:intracellular distribution of mitochondria"/>
    <property type="evidence" value="ECO:0007669"/>
    <property type="project" value="TreeGrafter"/>
</dbReference>
<dbReference type="InParanoid" id="A0A2J6SW49"/>
<dbReference type="InterPro" id="IPR022812">
    <property type="entry name" value="Dynamin"/>
</dbReference>
<dbReference type="GO" id="GO:0005874">
    <property type="term" value="C:microtubule"/>
    <property type="evidence" value="ECO:0007669"/>
    <property type="project" value="TreeGrafter"/>
</dbReference>
<dbReference type="GO" id="GO:0003924">
    <property type="term" value="F:GTPase activity"/>
    <property type="evidence" value="ECO:0007669"/>
    <property type="project" value="InterPro"/>
</dbReference>
<dbReference type="GO" id="GO:0005739">
    <property type="term" value="C:mitochondrion"/>
    <property type="evidence" value="ECO:0007669"/>
    <property type="project" value="TreeGrafter"/>
</dbReference>
<gene>
    <name evidence="2" type="ORF">K444DRAFT_645836</name>
</gene>
<dbReference type="SMART" id="SM00053">
    <property type="entry name" value="DYNc"/>
    <property type="match status" value="1"/>
</dbReference>
<dbReference type="GO" id="GO:0016559">
    <property type="term" value="P:peroxisome fission"/>
    <property type="evidence" value="ECO:0007669"/>
    <property type="project" value="TreeGrafter"/>
</dbReference>
<dbReference type="Gene3D" id="3.40.50.300">
    <property type="entry name" value="P-loop containing nucleotide triphosphate hydrolases"/>
    <property type="match status" value="1"/>
</dbReference>
<name>A0A2J6SW49_9HELO</name>
<dbReference type="GO" id="GO:0005525">
    <property type="term" value="F:GTP binding"/>
    <property type="evidence" value="ECO:0007669"/>
    <property type="project" value="InterPro"/>
</dbReference>
<dbReference type="GO" id="GO:0008017">
    <property type="term" value="F:microtubule binding"/>
    <property type="evidence" value="ECO:0007669"/>
    <property type="project" value="TreeGrafter"/>
</dbReference>
<dbReference type="CDD" id="cd08771">
    <property type="entry name" value="DLP_1"/>
    <property type="match status" value="1"/>
</dbReference>
<evidence type="ECO:0000313" key="3">
    <source>
        <dbReference type="Proteomes" id="UP000235371"/>
    </source>
</evidence>
<feature type="domain" description="Dynamin GTPase" evidence="1">
    <location>
        <begin position="3"/>
        <end position="236"/>
    </location>
</feature>
<dbReference type="GeneID" id="36593207"/>
<dbReference type="GO" id="GO:0006897">
    <property type="term" value="P:endocytosis"/>
    <property type="evidence" value="ECO:0007669"/>
    <property type="project" value="TreeGrafter"/>
</dbReference>
<protein>
    <recommendedName>
        <fullName evidence="1">Dynamin GTPase domain-containing protein</fullName>
    </recommendedName>
</protein>
<dbReference type="Pfam" id="PF00350">
    <property type="entry name" value="Dynamin_N"/>
    <property type="match status" value="1"/>
</dbReference>
<dbReference type="InterPro" id="IPR001401">
    <property type="entry name" value="Dynamin_GTPase"/>
</dbReference>
<keyword evidence="3" id="KW-1185">Reference proteome</keyword>
<dbReference type="InterPro" id="IPR045063">
    <property type="entry name" value="Dynamin_N"/>
</dbReference>
<proteinExistence type="predicted"/>
<dbReference type="OrthoDB" id="415706at2759"/>
<dbReference type="EMBL" id="KZ613856">
    <property type="protein sequence ID" value="PMD54998.1"/>
    <property type="molecule type" value="Genomic_DNA"/>
</dbReference>
<dbReference type="PANTHER" id="PTHR11566">
    <property type="entry name" value="DYNAMIN"/>
    <property type="match status" value="1"/>
</dbReference>